<sequence length="316" mass="34292">MSYPAAPLFTDVAEAPDGGAAHWLTASDGVRIRIGHWRPSTGARGTVLLFPGRTEYVEKYGPAAGDLAARGLATLAIDWRGQGLADRLQQDPRPGHIGHFADYQKDVAAALESAIALDLPQPFFLVAHSMGGCIGLRALTEGLPVAAAAFTGPMWDIDLSPPKRLLARWVTSLGLALGQGNRLMLSTRPDNYVLYQPFDDNALTTDPEMYRFMQRQLQEHPDLGLGGPSMRWLNEALQETTDLARQPAPDLPCLTFLGTAESIVSARAIRTRMAGWPRGRLEMVEGARHEVMMEGPATRARAFDQMAAFFSEAAGA</sequence>
<dbReference type="EMBL" id="JASNJD010000017">
    <property type="protein sequence ID" value="MDK3019733.1"/>
    <property type="molecule type" value="Genomic_DNA"/>
</dbReference>
<organism evidence="2 3">
    <name type="scientific">Pseudodonghicola flavimaris</name>
    <dbReference type="NCBI Taxonomy" id="3050036"/>
    <lineage>
        <taxon>Bacteria</taxon>
        <taxon>Pseudomonadati</taxon>
        <taxon>Pseudomonadota</taxon>
        <taxon>Alphaproteobacteria</taxon>
        <taxon>Rhodobacterales</taxon>
        <taxon>Paracoccaceae</taxon>
        <taxon>Pseudodonghicola</taxon>
    </lineage>
</organism>
<keyword evidence="2" id="KW-0378">Hydrolase</keyword>
<gene>
    <name evidence="2" type="ORF">QO033_18795</name>
</gene>
<keyword evidence="3" id="KW-1185">Reference proteome</keyword>
<protein>
    <submittedName>
        <fullName evidence="2">Alpha/beta hydrolase</fullName>
    </submittedName>
</protein>
<dbReference type="InterPro" id="IPR022742">
    <property type="entry name" value="Hydrolase_4"/>
</dbReference>
<evidence type="ECO:0000259" key="1">
    <source>
        <dbReference type="Pfam" id="PF12146"/>
    </source>
</evidence>
<dbReference type="PANTHER" id="PTHR11614">
    <property type="entry name" value="PHOSPHOLIPASE-RELATED"/>
    <property type="match status" value="1"/>
</dbReference>
<name>A0ABT7F544_9RHOB</name>
<evidence type="ECO:0000313" key="2">
    <source>
        <dbReference type="EMBL" id="MDK3019733.1"/>
    </source>
</evidence>
<feature type="domain" description="Serine aminopeptidase S33" evidence="1">
    <location>
        <begin position="43"/>
        <end position="294"/>
    </location>
</feature>
<dbReference type="InterPro" id="IPR051044">
    <property type="entry name" value="MAG_DAG_Lipase"/>
</dbReference>
<dbReference type="SUPFAM" id="SSF53474">
    <property type="entry name" value="alpha/beta-Hydrolases"/>
    <property type="match status" value="1"/>
</dbReference>
<accession>A0ABT7F544</accession>
<evidence type="ECO:0000313" key="3">
    <source>
        <dbReference type="Proteomes" id="UP001243757"/>
    </source>
</evidence>
<dbReference type="GO" id="GO:0016787">
    <property type="term" value="F:hydrolase activity"/>
    <property type="evidence" value="ECO:0007669"/>
    <property type="project" value="UniProtKB-KW"/>
</dbReference>
<dbReference type="Proteomes" id="UP001243757">
    <property type="component" value="Unassembled WGS sequence"/>
</dbReference>
<dbReference type="RefSeq" id="WP_284482505.1">
    <property type="nucleotide sequence ID" value="NZ_JASNJD010000017.1"/>
</dbReference>
<reference evidence="2 3" key="1">
    <citation type="submission" date="2023-05" db="EMBL/GenBank/DDBJ databases">
        <title>Pseudodonghicola sp. nov.</title>
        <authorList>
            <person name="Huang J."/>
        </authorList>
    </citation>
    <scope>NUCLEOTIDE SEQUENCE [LARGE SCALE GENOMIC DNA]</scope>
    <source>
        <strain evidence="2 3">IC7</strain>
    </source>
</reference>
<proteinExistence type="predicted"/>
<dbReference type="InterPro" id="IPR029058">
    <property type="entry name" value="AB_hydrolase_fold"/>
</dbReference>
<comment type="caution">
    <text evidence="2">The sequence shown here is derived from an EMBL/GenBank/DDBJ whole genome shotgun (WGS) entry which is preliminary data.</text>
</comment>
<dbReference type="Pfam" id="PF12146">
    <property type="entry name" value="Hydrolase_4"/>
    <property type="match status" value="1"/>
</dbReference>
<dbReference type="Gene3D" id="3.40.50.1820">
    <property type="entry name" value="alpha/beta hydrolase"/>
    <property type="match status" value="1"/>
</dbReference>